<dbReference type="PANTHER" id="PTHR40065">
    <property type="entry name" value="RNA-BINDING PROTEIN YHBY"/>
    <property type="match status" value="1"/>
</dbReference>
<proteinExistence type="predicted"/>
<sequence>MPDDKQTPNPPALSNAQKKALRRLGHELTPLVTIGKEGLTDSVIEAIDSVLTSFELIKVKLLNTTPLDKKSAADVIPKRTGSNLVQLIGKTLLLYRPNPKRPKDKQVKLS</sequence>
<dbReference type="SUPFAM" id="SSF75471">
    <property type="entry name" value="YhbY-like"/>
    <property type="match status" value="1"/>
</dbReference>
<evidence type="ECO:0000313" key="5">
    <source>
        <dbReference type="Proteomes" id="UP000184139"/>
    </source>
</evidence>
<keyword evidence="1 2" id="KW-0694">RNA-binding</keyword>
<dbReference type="EMBL" id="FQXS01000002">
    <property type="protein sequence ID" value="SHH44347.1"/>
    <property type="molecule type" value="Genomic_DNA"/>
</dbReference>
<dbReference type="PROSITE" id="PS51295">
    <property type="entry name" value="CRM"/>
    <property type="match status" value="1"/>
</dbReference>
<dbReference type="RefSeq" id="WP_073373278.1">
    <property type="nucleotide sequence ID" value="NZ_FQXS01000002.1"/>
</dbReference>
<keyword evidence="5" id="KW-1185">Reference proteome</keyword>
<dbReference type="SMART" id="SM01103">
    <property type="entry name" value="CRS1_YhbY"/>
    <property type="match status" value="1"/>
</dbReference>
<dbReference type="STRING" id="1121409.SAMN02745124_00540"/>
<evidence type="ECO:0000313" key="4">
    <source>
        <dbReference type="EMBL" id="SHH44347.1"/>
    </source>
</evidence>
<feature type="domain" description="CRM" evidence="3">
    <location>
        <begin position="11"/>
        <end position="107"/>
    </location>
</feature>
<evidence type="ECO:0000256" key="1">
    <source>
        <dbReference type="ARBA" id="ARBA00022884"/>
    </source>
</evidence>
<dbReference type="AlphaFoldDB" id="A0A1M5T0N1"/>
<evidence type="ECO:0000259" key="3">
    <source>
        <dbReference type="PROSITE" id="PS51295"/>
    </source>
</evidence>
<gene>
    <name evidence="4" type="ORF">SAMN02745124_00540</name>
</gene>
<dbReference type="Gene3D" id="3.30.110.60">
    <property type="entry name" value="YhbY-like"/>
    <property type="match status" value="1"/>
</dbReference>
<organism evidence="4 5">
    <name type="scientific">Desulfofustis glycolicus DSM 9705</name>
    <dbReference type="NCBI Taxonomy" id="1121409"/>
    <lineage>
        <taxon>Bacteria</taxon>
        <taxon>Pseudomonadati</taxon>
        <taxon>Thermodesulfobacteriota</taxon>
        <taxon>Desulfobulbia</taxon>
        <taxon>Desulfobulbales</taxon>
        <taxon>Desulfocapsaceae</taxon>
        <taxon>Desulfofustis</taxon>
    </lineage>
</organism>
<name>A0A1M5T0N1_9BACT</name>
<reference evidence="4 5" key="1">
    <citation type="submission" date="2016-11" db="EMBL/GenBank/DDBJ databases">
        <authorList>
            <person name="Jaros S."/>
            <person name="Januszkiewicz K."/>
            <person name="Wedrychowicz H."/>
        </authorList>
    </citation>
    <scope>NUCLEOTIDE SEQUENCE [LARGE SCALE GENOMIC DNA]</scope>
    <source>
        <strain evidence="4 5">DSM 9705</strain>
    </source>
</reference>
<evidence type="ECO:0000256" key="2">
    <source>
        <dbReference type="PROSITE-ProRule" id="PRU00626"/>
    </source>
</evidence>
<dbReference type="GO" id="GO:0003723">
    <property type="term" value="F:RNA binding"/>
    <property type="evidence" value="ECO:0007669"/>
    <property type="project" value="UniProtKB-UniRule"/>
</dbReference>
<dbReference type="NCBIfam" id="TIGR00253">
    <property type="entry name" value="RNA_bind_YhbY"/>
    <property type="match status" value="1"/>
</dbReference>
<dbReference type="Proteomes" id="UP000184139">
    <property type="component" value="Unassembled WGS sequence"/>
</dbReference>
<protein>
    <submittedName>
        <fullName evidence="4">RNA-binding protein</fullName>
    </submittedName>
</protein>
<dbReference type="Pfam" id="PF01985">
    <property type="entry name" value="CRS1_YhbY"/>
    <property type="match status" value="1"/>
</dbReference>
<dbReference type="InterPro" id="IPR035920">
    <property type="entry name" value="YhbY-like_sf"/>
</dbReference>
<dbReference type="PANTHER" id="PTHR40065:SF3">
    <property type="entry name" value="RNA-BINDING PROTEIN YHBY"/>
    <property type="match status" value="1"/>
</dbReference>
<dbReference type="OrthoDB" id="9797519at2"/>
<accession>A0A1M5T0N1</accession>
<dbReference type="InterPro" id="IPR051925">
    <property type="entry name" value="RNA-binding_domain"/>
</dbReference>
<dbReference type="InterPro" id="IPR001890">
    <property type="entry name" value="RNA-binding_CRM"/>
</dbReference>
<dbReference type="InterPro" id="IPR017924">
    <property type="entry name" value="RNA-binding_YhbY"/>
</dbReference>